<reference evidence="1 2" key="1">
    <citation type="journal article" date="2019" name="Nat. Ecol. Evol.">
        <title>Megaphylogeny resolves global patterns of mushroom evolution.</title>
        <authorList>
            <person name="Varga T."/>
            <person name="Krizsan K."/>
            <person name="Foldi C."/>
            <person name="Dima B."/>
            <person name="Sanchez-Garcia M."/>
            <person name="Sanchez-Ramirez S."/>
            <person name="Szollosi G.J."/>
            <person name="Szarkandi J.G."/>
            <person name="Papp V."/>
            <person name="Albert L."/>
            <person name="Andreopoulos W."/>
            <person name="Angelini C."/>
            <person name="Antonin V."/>
            <person name="Barry K.W."/>
            <person name="Bougher N.L."/>
            <person name="Buchanan P."/>
            <person name="Buyck B."/>
            <person name="Bense V."/>
            <person name="Catcheside P."/>
            <person name="Chovatia M."/>
            <person name="Cooper J."/>
            <person name="Damon W."/>
            <person name="Desjardin D."/>
            <person name="Finy P."/>
            <person name="Geml J."/>
            <person name="Haridas S."/>
            <person name="Hughes K."/>
            <person name="Justo A."/>
            <person name="Karasinski D."/>
            <person name="Kautmanova I."/>
            <person name="Kiss B."/>
            <person name="Kocsube S."/>
            <person name="Kotiranta H."/>
            <person name="LaButti K.M."/>
            <person name="Lechner B.E."/>
            <person name="Liimatainen K."/>
            <person name="Lipzen A."/>
            <person name="Lukacs Z."/>
            <person name="Mihaltcheva S."/>
            <person name="Morgado L.N."/>
            <person name="Niskanen T."/>
            <person name="Noordeloos M.E."/>
            <person name="Ohm R.A."/>
            <person name="Ortiz-Santana B."/>
            <person name="Ovrebo C."/>
            <person name="Racz N."/>
            <person name="Riley R."/>
            <person name="Savchenko A."/>
            <person name="Shiryaev A."/>
            <person name="Soop K."/>
            <person name="Spirin V."/>
            <person name="Szebenyi C."/>
            <person name="Tomsovsky M."/>
            <person name="Tulloss R.E."/>
            <person name="Uehling J."/>
            <person name="Grigoriev I.V."/>
            <person name="Vagvolgyi C."/>
            <person name="Papp T."/>
            <person name="Martin F.M."/>
            <person name="Miettinen O."/>
            <person name="Hibbett D.S."/>
            <person name="Nagy L.G."/>
        </authorList>
    </citation>
    <scope>NUCLEOTIDE SEQUENCE [LARGE SCALE GENOMIC DNA]</scope>
    <source>
        <strain evidence="1 2">NL-1719</strain>
    </source>
</reference>
<protein>
    <submittedName>
        <fullName evidence="1">MFS general substrate transporter</fullName>
    </submittedName>
</protein>
<evidence type="ECO:0000313" key="2">
    <source>
        <dbReference type="Proteomes" id="UP000308600"/>
    </source>
</evidence>
<evidence type="ECO:0000313" key="1">
    <source>
        <dbReference type="EMBL" id="TFK63581.1"/>
    </source>
</evidence>
<feature type="non-terminal residue" evidence="1">
    <location>
        <position position="260"/>
    </location>
</feature>
<keyword evidence="2" id="KW-1185">Reference proteome</keyword>
<dbReference type="Proteomes" id="UP000308600">
    <property type="component" value="Unassembled WGS sequence"/>
</dbReference>
<organism evidence="1 2">
    <name type="scientific">Pluteus cervinus</name>
    <dbReference type="NCBI Taxonomy" id="181527"/>
    <lineage>
        <taxon>Eukaryota</taxon>
        <taxon>Fungi</taxon>
        <taxon>Dikarya</taxon>
        <taxon>Basidiomycota</taxon>
        <taxon>Agaricomycotina</taxon>
        <taxon>Agaricomycetes</taxon>
        <taxon>Agaricomycetidae</taxon>
        <taxon>Agaricales</taxon>
        <taxon>Pluteineae</taxon>
        <taxon>Pluteaceae</taxon>
        <taxon>Pluteus</taxon>
    </lineage>
</organism>
<proteinExistence type="predicted"/>
<gene>
    <name evidence="1" type="ORF">BDN72DRAFT_738394</name>
</gene>
<dbReference type="EMBL" id="ML208515">
    <property type="protein sequence ID" value="TFK63581.1"/>
    <property type="molecule type" value="Genomic_DNA"/>
</dbReference>
<name>A0ACD3ADI2_9AGAR</name>
<accession>A0ACD3ADI2</accession>
<sequence>MFSASVVAFVAFVFAEKYAKLPVAPLNLFVQWKWRNVPIMLVTRCLLFFHLFATTFYLPLFLQVNGVSEINSGAHVIPFLSMAALSSAAVAHATSKYGYINHAFVTGLVILPVGLGLMTTLDETSSPGRIIGYSLICGLGFGPGTQISTVIPQAGLPEDVLPTVTALINTSASLGGVLGVGIIGSIVNNAFRKKLLHTLPSFTNANLNDVVKLVHDAPDLMTREVIVKAYVWAWRVGYWSLAGIAVLQFFMSLFLKPVDL</sequence>